<evidence type="ECO:0000313" key="1">
    <source>
        <dbReference type="EMBL" id="MFD1223887.1"/>
    </source>
</evidence>
<accession>A0ABW3USI2</accession>
<dbReference type="EMBL" id="JBHTLU010000037">
    <property type="protein sequence ID" value="MFD1223887.1"/>
    <property type="molecule type" value="Genomic_DNA"/>
</dbReference>
<dbReference type="RefSeq" id="WP_345589637.1">
    <property type="nucleotide sequence ID" value="NZ_BAABJG010000020.1"/>
</dbReference>
<proteinExistence type="predicted"/>
<comment type="caution">
    <text evidence="1">The sequence shown here is derived from an EMBL/GenBank/DDBJ whole genome shotgun (WGS) entry which is preliminary data.</text>
</comment>
<evidence type="ECO:0000313" key="2">
    <source>
        <dbReference type="Proteomes" id="UP001597180"/>
    </source>
</evidence>
<name>A0ABW3USI2_9BACL</name>
<sequence>MKTTDLITQKEFSIETNIPYATVRQRVLALEKSGVKFDLNAQGHRMISRKNNYELLLNSGKKKYALALESKEKQYLRELIIISENKIKQENENLQNYRYILSTLQ</sequence>
<keyword evidence="2" id="KW-1185">Reference proteome</keyword>
<gene>
    <name evidence="1" type="ORF">ACFQ4B_27555</name>
</gene>
<reference evidence="2" key="1">
    <citation type="journal article" date="2019" name="Int. J. Syst. Evol. Microbiol.">
        <title>The Global Catalogue of Microorganisms (GCM) 10K type strain sequencing project: providing services to taxonomists for standard genome sequencing and annotation.</title>
        <authorList>
            <consortium name="The Broad Institute Genomics Platform"/>
            <consortium name="The Broad Institute Genome Sequencing Center for Infectious Disease"/>
            <person name="Wu L."/>
            <person name="Ma J."/>
        </authorList>
    </citation>
    <scope>NUCLEOTIDE SEQUENCE [LARGE SCALE GENOMIC DNA]</scope>
    <source>
        <strain evidence="2">CCUG 53270</strain>
    </source>
</reference>
<protein>
    <recommendedName>
        <fullName evidence="3">Helix-turn-helix type 11 domain-containing protein</fullName>
    </recommendedName>
</protein>
<dbReference type="Proteomes" id="UP001597180">
    <property type="component" value="Unassembled WGS sequence"/>
</dbReference>
<organism evidence="1 2">
    <name type="scientific">Paenibacillus vulneris</name>
    <dbReference type="NCBI Taxonomy" id="1133364"/>
    <lineage>
        <taxon>Bacteria</taxon>
        <taxon>Bacillati</taxon>
        <taxon>Bacillota</taxon>
        <taxon>Bacilli</taxon>
        <taxon>Bacillales</taxon>
        <taxon>Paenibacillaceae</taxon>
        <taxon>Paenibacillus</taxon>
    </lineage>
</organism>
<evidence type="ECO:0008006" key="3">
    <source>
        <dbReference type="Google" id="ProtNLM"/>
    </source>
</evidence>